<sequence>MVTQLDEGAIWLLDLGMVNAYLVDDGTVTLVDAGTPGSVDTLVAEINAAGYDTDAIERILVTHYDFDHVGGLPGLGVDVPMYAMEPDASFLDGTDSPPLASKKGAFQRVAGLFQRPPETGVSRIQDGETVGKFTSYHTPGHTPGHTAFYHEDLGLAVLGDLVTGDDGKLETPPWPLAASNSQNRASIRALAARDLSFEIACMGHGDPVTVAGDEALDALAAGI</sequence>
<evidence type="ECO:0000313" key="2">
    <source>
        <dbReference type="EMBL" id="MFC7057180.1"/>
    </source>
</evidence>
<dbReference type="PANTHER" id="PTHR42951">
    <property type="entry name" value="METALLO-BETA-LACTAMASE DOMAIN-CONTAINING"/>
    <property type="match status" value="1"/>
</dbReference>
<dbReference type="PANTHER" id="PTHR42951:SF4">
    <property type="entry name" value="ACYL-COENZYME A THIOESTERASE MBLAC2"/>
    <property type="match status" value="1"/>
</dbReference>
<protein>
    <submittedName>
        <fullName evidence="2">MBL fold metallo-hydrolase</fullName>
    </submittedName>
</protein>
<dbReference type="InterPro" id="IPR050855">
    <property type="entry name" value="NDM-1-like"/>
</dbReference>
<dbReference type="AlphaFoldDB" id="A0ABD5W0M5"/>
<dbReference type="SMART" id="SM00849">
    <property type="entry name" value="Lactamase_B"/>
    <property type="match status" value="1"/>
</dbReference>
<dbReference type="InterPro" id="IPR036866">
    <property type="entry name" value="RibonucZ/Hydroxyglut_hydro"/>
</dbReference>
<evidence type="ECO:0000259" key="1">
    <source>
        <dbReference type="SMART" id="SM00849"/>
    </source>
</evidence>
<dbReference type="SUPFAM" id="SSF56281">
    <property type="entry name" value="Metallo-hydrolase/oxidoreductase"/>
    <property type="match status" value="1"/>
</dbReference>
<reference evidence="2 3" key="1">
    <citation type="journal article" date="2019" name="Int. J. Syst. Evol. Microbiol.">
        <title>The Global Catalogue of Microorganisms (GCM) 10K type strain sequencing project: providing services to taxonomists for standard genome sequencing and annotation.</title>
        <authorList>
            <consortium name="The Broad Institute Genomics Platform"/>
            <consortium name="The Broad Institute Genome Sequencing Center for Infectious Disease"/>
            <person name="Wu L."/>
            <person name="Ma J."/>
        </authorList>
    </citation>
    <scope>NUCLEOTIDE SEQUENCE [LARGE SCALE GENOMIC DNA]</scope>
    <source>
        <strain evidence="2 3">JCM 30072</strain>
    </source>
</reference>
<dbReference type="Proteomes" id="UP001596445">
    <property type="component" value="Unassembled WGS sequence"/>
</dbReference>
<feature type="domain" description="Metallo-beta-lactamase" evidence="1">
    <location>
        <begin position="17"/>
        <end position="204"/>
    </location>
</feature>
<accession>A0ABD5W0M5</accession>
<keyword evidence="3" id="KW-1185">Reference proteome</keyword>
<dbReference type="InterPro" id="IPR001279">
    <property type="entry name" value="Metallo-B-lactamas"/>
</dbReference>
<name>A0ABD5W0M5_9EURY</name>
<dbReference type="CDD" id="cd07721">
    <property type="entry name" value="yflN-like_MBL-fold"/>
    <property type="match status" value="1"/>
</dbReference>
<proteinExistence type="predicted"/>
<dbReference type="GeneID" id="76629004"/>
<dbReference type="Pfam" id="PF00753">
    <property type="entry name" value="Lactamase_B"/>
    <property type="match status" value="1"/>
</dbReference>
<dbReference type="EMBL" id="JBHSZI010000001">
    <property type="protein sequence ID" value="MFC7057180.1"/>
    <property type="molecule type" value="Genomic_DNA"/>
</dbReference>
<organism evidence="2 3">
    <name type="scientific">Halovenus salina</name>
    <dbReference type="NCBI Taxonomy" id="1510225"/>
    <lineage>
        <taxon>Archaea</taxon>
        <taxon>Methanobacteriati</taxon>
        <taxon>Methanobacteriota</taxon>
        <taxon>Stenosarchaea group</taxon>
        <taxon>Halobacteria</taxon>
        <taxon>Halobacteriales</taxon>
        <taxon>Haloarculaceae</taxon>
        <taxon>Halovenus</taxon>
    </lineage>
</organism>
<gene>
    <name evidence="2" type="ORF">ACFQQG_02065</name>
</gene>
<evidence type="ECO:0000313" key="3">
    <source>
        <dbReference type="Proteomes" id="UP001596445"/>
    </source>
</evidence>
<dbReference type="Gene3D" id="3.60.15.10">
    <property type="entry name" value="Ribonuclease Z/Hydroxyacylglutathione hydrolase-like"/>
    <property type="match status" value="1"/>
</dbReference>
<comment type="caution">
    <text evidence="2">The sequence shown here is derived from an EMBL/GenBank/DDBJ whole genome shotgun (WGS) entry which is preliminary data.</text>
</comment>
<dbReference type="RefSeq" id="WP_267162909.1">
    <property type="nucleotide sequence ID" value="NZ_CP112972.1"/>
</dbReference>